<evidence type="ECO:0000256" key="9">
    <source>
        <dbReference type="ARBA" id="ARBA00023157"/>
    </source>
</evidence>
<dbReference type="OrthoDB" id="5950222at2759"/>
<dbReference type="SMART" id="SM00131">
    <property type="entry name" value="KU"/>
    <property type="match status" value="3"/>
</dbReference>
<dbReference type="FunFam" id="4.10.410.10:FF:000004">
    <property type="entry name" value="Tissue factor pathway inhibitor"/>
    <property type="match status" value="1"/>
</dbReference>
<dbReference type="SUPFAM" id="SSF57362">
    <property type="entry name" value="BPTI-like"/>
    <property type="match status" value="3"/>
</dbReference>
<sequence length="368" mass="40901">MEVSEFLACVVDEERAGLTQSSSSGVAQEPQASPRSPGAGTPGSSRPWSRLLRLLPRAGTEQAQVLCREPANLPSRHPGPCARGGSSFLRWRWGIPGPGRESAPTPAGRRPVGRAHKAAGARLDGAPAAPLGCSAARLLRPRALWLLPLLLLCPAPSRASPERSGSAAETCLLRRDPGPCQDPVTRYFYDRRRQLCRPFQYGGCGGNANNFASLEACEEACWMIEEVPKYCRFEVSKDKCGRSSKEYFFNLKTMRCEKFLSGGCSQYRNRFPDEASCMNFCASKKMPSFCYSPKDGGLCFANETRFYFNMRYKTCEAFTYTGCGGNDNNFSYLKDCQRVCEKAYKMGKRKKQIPPFTIIRPKNWKKVL</sequence>
<dbReference type="FunFam" id="4.10.410.10:FF:000018">
    <property type="entry name" value="Tissue factor pathway inhibitor"/>
    <property type="match status" value="1"/>
</dbReference>
<feature type="domain" description="BPTI/Kunitz inhibitor" evidence="15">
    <location>
        <begin position="231"/>
        <end position="281"/>
    </location>
</feature>
<dbReference type="GO" id="GO:0005615">
    <property type="term" value="C:extracellular space"/>
    <property type="evidence" value="ECO:0007669"/>
    <property type="project" value="TreeGrafter"/>
</dbReference>
<comment type="subcellular location">
    <subcellularLocation>
        <location evidence="1">Secreted</location>
    </subcellularLocation>
</comment>
<evidence type="ECO:0000256" key="14">
    <source>
        <dbReference type="SAM" id="MobiDB-lite"/>
    </source>
</evidence>
<protein>
    <recommendedName>
        <fullName evidence="13">Tissue factor pathway inhibitor 2</fullName>
    </recommendedName>
</protein>
<feature type="region of interest" description="Disordered" evidence="14">
    <location>
        <begin position="14"/>
        <end position="48"/>
    </location>
</feature>
<dbReference type="InterPro" id="IPR002223">
    <property type="entry name" value="Kunitz_BPTI"/>
</dbReference>
<evidence type="ECO:0000256" key="5">
    <source>
        <dbReference type="ARBA" id="ARBA00022729"/>
    </source>
</evidence>
<evidence type="ECO:0000256" key="12">
    <source>
        <dbReference type="ARBA" id="ARBA00065443"/>
    </source>
</evidence>
<evidence type="ECO:0000313" key="16">
    <source>
        <dbReference type="Proteomes" id="UP000515203"/>
    </source>
</evidence>
<evidence type="ECO:0000256" key="3">
    <source>
        <dbReference type="ARBA" id="ARBA00022690"/>
    </source>
</evidence>
<reference evidence="17" key="1">
    <citation type="submission" date="2025-08" db="UniProtKB">
        <authorList>
            <consortium name="RefSeq"/>
        </authorList>
    </citation>
    <scope>IDENTIFICATION</scope>
</reference>
<evidence type="ECO:0000256" key="7">
    <source>
        <dbReference type="ARBA" id="ARBA00022900"/>
    </source>
</evidence>
<dbReference type="Gene3D" id="4.10.410.10">
    <property type="entry name" value="Pancreatic trypsin inhibitor Kunitz domain"/>
    <property type="match status" value="3"/>
</dbReference>
<dbReference type="GO" id="GO:0004867">
    <property type="term" value="F:serine-type endopeptidase inhibitor activity"/>
    <property type="evidence" value="ECO:0007669"/>
    <property type="project" value="UniProtKB-KW"/>
</dbReference>
<dbReference type="PANTHER" id="PTHR10083:SF374">
    <property type="entry name" value="BPTI_KUNITZ INHIBITOR DOMAIN-CONTAINING PROTEIN"/>
    <property type="match status" value="1"/>
</dbReference>
<gene>
    <name evidence="17" type="primary">Tfpi2</name>
</gene>
<keyword evidence="2" id="KW-0964">Secreted</keyword>
<dbReference type="PANTHER" id="PTHR10083">
    <property type="entry name" value="KUNITZ-TYPE PROTEASE INHIBITOR-RELATED"/>
    <property type="match status" value="1"/>
</dbReference>
<dbReference type="Pfam" id="PF00014">
    <property type="entry name" value="Kunitz_BPTI"/>
    <property type="match status" value="3"/>
</dbReference>
<dbReference type="InParanoid" id="A0A6P6DQP6"/>
<keyword evidence="10" id="KW-0325">Glycoprotein</keyword>
<dbReference type="InterPro" id="IPR036880">
    <property type="entry name" value="Kunitz_BPTI_sf"/>
</dbReference>
<dbReference type="PRINTS" id="PR00759">
    <property type="entry name" value="BASICPTASE"/>
</dbReference>
<dbReference type="FunFam" id="4.10.410.10:FF:000011">
    <property type="entry name" value="Tissue factor pathway inhibitor"/>
    <property type="match status" value="1"/>
</dbReference>
<evidence type="ECO:0000256" key="10">
    <source>
        <dbReference type="ARBA" id="ARBA00023180"/>
    </source>
</evidence>
<dbReference type="Proteomes" id="UP000515203">
    <property type="component" value="Unplaced"/>
</dbReference>
<evidence type="ECO:0000313" key="17">
    <source>
        <dbReference type="RefSeq" id="XP_023562301.1"/>
    </source>
</evidence>
<evidence type="ECO:0000256" key="4">
    <source>
        <dbReference type="ARBA" id="ARBA00022696"/>
    </source>
</evidence>
<organism evidence="16 17">
    <name type="scientific">Octodon degus</name>
    <name type="common">Degu</name>
    <name type="synonym">Sciurus degus</name>
    <dbReference type="NCBI Taxonomy" id="10160"/>
    <lineage>
        <taxon>Eukaryota</taxon>
        <taxon>Metazoa</taxon>
        <taxon>Chordata</taxon>
        <taxon>Craniata</taxon>
        <taxon>Vertebrata</taxon>
        <taxon>Euteleostomi</taxon>
        <taxon>Mammalia</taxon>
        <taxon>Eutheria</taxon>
        <taxon>Euarchontoglires</taxon>
        <taxon>Glires</taxon>
        <taxon>Rodentia</taxon>
        <taxon>Hystricomorpha</taxon>
        <taxon>Octodontidae</taxon>
        <taxon>Octodon</taxon>
    </lineage>
</organism>
<evidence type="ECO:0000256" key="13">
    <source>
        <dbReference type="ARBA" id="ARBA00068244"/>
    </source>
</evidence>
<evidence type="ECO:0000256" key="6">
    <source>
        <dbReference type="ARBA" id="ARBA00022737"/>
    </source>
</evidence>
<dbReference type="RefSeq" id="XP_023562301.1">
    <property type="nucleotide sequence ID" value="XM_023706533.1"/>
</dbReference>
<keyword evidence="7" id="KW-0722">Serine protease inhibitor</keyword>
<evidence type="ECO:0000259" key="15">
    <source>
        <dbReference type="PROSITE" id="PS50279"/>
    </source>
</evidence>
<accession>A0A6P6DQP6</accession>
<proteinExistence type="predicted"/>
<keyword evidence="8" id="KW-0094">Blood coagulation</keyword>
<keyword evidence="6" id="KW-0677">Repeat</keyword>
<comment type="subunit">
    <text evidence="12">Finds in a complex with ABCB1, TFPI2 and PPP2R3C; leading to the dephosphorylation of ABCB1.</text>
</comment>
<keyword evidence="9" id="KW-1015">Disulfide bond</keyword>
<keyword evidence="5" id="KW-0732">Signal</keyword>
<comment type="function">
    <text evidence="11">May play a role in the regulation of plasmin-mediated matrix remodeling. Inhibits trypsin, plasmin, factor VIIa/tissue factor and weakly factor Xa. Has no effect on thrombin.</text>
</comment>
<dbReference type="CDD" id="cd22616">
    <property type="entry name" value="Kunitz_TFPI2_1-like"/>
    <property type="match status" value="1"/>
</dbReference>
<dbReference type="FunCoup" id="A0A6P6DQP6">
    <property type="interactions" value="242"/>
</dbReference>
<dbReference type="InterPro" id="IPR050098">
    <property type="entry name" value="TFPI/VKTCI-like"/>
</dbReference>
<dbReference type="CDD" id="cd22615">
    <property type="entry name" value="Kunitz_TFPI1_TFPI2_3-like"/>
    <property type="match status" value="1"/>
</dbReference>
<evidence type="ECO:0000256" key="1">
    <source>
        <dbReference type="ARBA" id="ARBA00004613"/>
    </source>
</evidence>
<dbReference type="GO" id="GO:0007596">
    <property type="term" value="P:blood coagulation"/>
    <property type="evidence" value="ECO:0007669"/>
    <property type="project" value="UniProtKB-KW"/>
</dbReference>
<dbReference type="GeneID" id="101567999"/>
<keyword evidence="3" id="KW-0646">Protease inhibitor</keyword>
<dbReference type="InterPro" id="IPR020901">
    <property type="entry name" value="Prtase_inh_Kunz-CS"/>
</dbReference>
<dbReference type="PROSITE" id="PS50279">
    <property type="entry name" value="BPTI_KUNITZ_2"/>
    <property type="match status" value="3"/>
</dbReference>
<feature type="domain" description="BPTI/Kunitz inhibitor" evidence="15">
    <location>
        <begin position="171"/>
        <end position="221"/>
    </location>
</feature>
<keyword evidence="4" id="KW-0356">Hemostasis</keyword>
<keyword evidence="16" id="KW-1185">Reference proteome</keyword>
<dbReference type="AlphaFoldDB" id="A0A6P6DQP6"/>
<evidence type="ECO:0000256" key="2">
    <source>
        <dbReference type="ARBA" id="ARBA00022525"/>
    </source>
</evidence>
<name>A0A6P6DQP6_OCTDE</name>
<dbReference type="PROSITE" id="PS00280">
    <property type="entry name" value="BPTI_KUNITZ_1"/>
    <property type="match status" value="2"/>
</dbReference>
<evidence type="ECO:0000256" key="11">
    <source>
        <dbReference type="ARBA" id="ARBA00060238"/>
    </source>
</evidence>
<evidence type="ECO:0000256" key="8">
    <source>
        <dbReference type="ARBA" id="ARBA00023084"/>
    </source>
</evidence>
<dbReference type="CTD" id="7980"/>
<feature type="domain" description="BPTI/Kunitz inhibitor" evidence="15">
    <location>
        <begin position="290"/>
        <end position="340"/>
    </location>
</feature>
<feature type="compositionally biased region" description="Polar residues" evidence="14">
    <location>
        <begin position="18"/>
        <end position="34"/>
    </location>
</feature>